<reference evidence="2 3" key="1">
    <citation type="submission" date="2018-08" db="EMBL/GenBank/DDBJ databases">
        <title>Sequencing the genomes of 1000 actinobacteria strains.</title>
        <authorList>
            <person name="Klenk H.-P."/>
        </authorList>
    </citation>
    <scope>NUCLEOTIDE SEQUENCE [LARGE SCALE GENOMIC DNA]</scope>
    <source>
        <strain evidence="2 3">DSM 43927</strain>
    </source>
</reference>
<dbReference type="RefSeq" id="WP_116025796.1">
    <property type="nucleotide sequence ID" value="NZ_QTTT01000001.1"/>
</dbReference>
<dbReference type="InterPro" id="IPR045745">
    <property type="entry name" value="HTH_58_Actinobacteria-type"/>
</dbReference>
<keyword evidence="3" id="KW-1185">Reference proteome</keyword>
<dbReference type="OrthoDB" id="3541261at2"/>
<organism evidence="2 3">
    <name type="scientific">Thermomonospora umbrina</name>
    <dbReference type="NCBI Taxonomy" id="111806"/>
    <lineage>
        <taxon>Bacteria</taxon>
        <taxon>Bacillati</taxon>
        <taxon>Actinomycetota</taxon>
        <taxon>Actinomycetes</taxon>
        <taxon>Streptosporangiales</taxon>
        <taxon>Thermomonosporaceae</taxon>
        <taxon>Thermomonospora</taxon>
    </lineage>
</organism>
<dbReference type="Pfam" id="PF19575">
    <property type="entry name" value="HTH_58"/>
    <property type="match status" value="1"/>
</dbReference>
<dbReference type="SUPFAM" id="SSF54593">
    <property type="entry name" value="Glyoxalase/Bleomycin resistance protein/Dihydroxybiphenyl dioxygenase"/>
    <property type="match status" value="1"/>
</dbReference>
<dbReference type="AlphaFoldDB" id="A0A3D9SXT2"/>
<gene>
    <name evidence="2" type="ORF">DFJ69_6226</name>
</gene>
<accession>A0A3D9SXT2</accession>
<sequence>MPINDEGRQSEEEETRRMLELHHGGVGVSHIASAVDRSLDAVRDRLAAAGHPVRRRPGVFTEEQVTALAQEYEAGASIRRLAGAHGVAYGSVRRALLYAGVTLRPSHRAGAATTSPPPSGD</sequence>
<evidence type="ECO:0000259" key="1">
    <source>
        <dbReference type="Pfam" id="PF19575"/>
    </source>
</evidence>
<evidence type="ECO:0000313" key="2">
    <source>
        <dbReference type="EMBL" id="REF00669.1"/>
    </source>
</evidence>
<dbReference type="InterPro" id="IPR029068">
    <property type="entry name" value="Glyas_Bleomycin-R_OHBP_Dase"/>
</dbReference>
<name>A0A3D9SXT2_9ACTN</name>
<feature type="domain" description="Helix-turn-helix" evidence="1">
    <location>
        <begin position="66"/>
        <end position="105"/>
    </location>
</feature>
<dbReference type="Proteomes" id="UP000256661">
    <property type="component" value="Unassembled WGS sequence"/>
</dbReference>
<dbReference type="EMBL" id="QTTT01000001">
    <property type="protein sequence ID" value="REF00669.1"/>
    <property type="molecule type" value="Genomic_DNA"/>
</dbReference>
<proteinExistence type="predicted"/>
<evidence type="ECO:0000313" key="3">
    <source>
        <dbReference type="Proteomes" id="UP000256661"/>
    </source>
</evidence>
<comment type="caution">
    <text evidence="2">The sequence shown here is derived from an EMBL/GenBank/DDBJ whole genome shotgun (WGS) entry which is preliminary data.</text>
</comment>
<protein>
    <recommendedName>
        <fullName evidence="1">Helix-turn-helix domain-containing protein</fullName>
    </recommendedName>
</protein>